<keyword evidence="16" id="KW-1185">Reference proteome</keyword>
<evidence type="ECO:0000256" key="1">
    <source>
        <dbReference type="ARBA" id="ARBA00000085"/>
    </source>
</evidence>
<dbReference type="PRINTS" id="PR00344">
    <property type="entry name" value="BCTRLSENSOR"/>
</dbReference>
<evidence type="ECO:0000256" key="11">
    <source>
        <dbReference type="SAM" id="MobiDB-lite"/>
    </source>
</evidence>
<keyword evidence="6 12" id="KW-0812">Transmembrane</keyword>
<dbReference type="CDD" id="cd00082">
    <property type="entry name" value="HisKA"/>
    <property type="match status" value="1"/>
</dbReference>
<keyword evidence="9" id="KW-0902">Two-component regulatory system</keyword>
<keyword evidence="4" id="KW-0597">Phosphoprotein</keyword>
<sequence length="358" mass="38789">MSQHAVGMALGPSSGSWPPVALLPAGGIPWLLVAGVSIAAALFALAAYWGLRRELRRLAQAVEEARAGDVMVRFHSRHPGVRALAAAFNGVMRRLHDLEAAHQREEQRRRQFLAALSHDLRTPLTAVLGYLEAVARGDLAPATRRDYLETAHRKGRELRETLDRIFEWARLDLEVADLPAPRLNLAERLRQLLIEFYPALRQRDIALEPDLPEAAWVRCHPDLVDRVVRNLVDNALRHARGITRLTVTLRRTGPAWELVVADDGEPVPDEVVAGLFVPFRRRPGSPGAGLGLAISRQLARAWGGDLRAGPRQPRGLAFIVTWPGADPGGPARSAPSPSAGSGGGPGDHGRAQGAPSGS</sequence>
<evidence type="ECO:0000256" key="8">
    <source>
        <dbReference type="ARBA" id="ARBA00022989"/>
    </source>
</evidence>
<name>A0ABZ0QPK0_9FIRM</name>
<dbReference type="InterPro" id="IPR003660">
    <property type="entry name" value="HAMP_dom"/>
</dbReference>
<dbReference type="EMBL" id="CP132508">
    <property type="protein sequence ID" value="WPD18333.1"/>
    <property type="molecule type" value="Genomic_DNA"/>
</dbReference>
<evidence type="ECO:0000313" key="16">
    <source>
        <dbReference type="Proteomes" id="UP001304683"/>
    </source>
</evidence>
<evidence type="ECO:0000256" key="4">
    <source>
        <dbReference type="ARBA" id="ARBA00022553"/>
    </source>
</evidence>
<keyword evidence="8 12" id="KW-1133">Transmembrane helix</keyword>
<dbReference type="PANTHER" id="PTHR45436">
    <property type="entry name" value="SENSOR HISTIDINE KINASE YKOH"/>
    <property type="match status" value="1"/>
</dbReference>
<proteinExistence type="predicted"/>
<dbReference type="EC" id="2.7.13.3" evidence="3"/>
<dbReference type="SMART" id="SM00387">
    <property type="entry name" value="HATPase_c"/>
    <property type="match status" value="1"/>
</dbReference>
<accession>A0ABZ0QPK0</accession>
<feature type="transmembrane region" description="Helical" evidence="12">
    <location>
        <begin position="28"/>
        <end position="51"/>
    </location>
</feature>
<evidence type="ECO:0000256" key="12">
    <source>
        <dbReference type="SAM" id="Phobius"/>
    </source>
</evidence>
<dbReference type="InterPro" id="IPR036890">
    <property type="entry name" value="HATPase_C_sf"/>
</dbReference>
<dbReference type="GO" id="GO:0016301">
    <property type="term" value="F:kinase activity"/>
    <property type="evidence" value="ECO:0007669"/>
    <property type="project" value="UniProtKB-KW"/>
</dbReference>
<dbReference type="InterPro" id="IPR003594">
    <property type="entry name" value="HATPase_dom"/>
</dbReference>
<dbReference type="Gene3D" id="3.30.565.10">
    <property type="entry name" value="Histidine kinase-like ATPase, C-terminal domain"/>
    <property type="match status" value="1"/>
</dbReference>
<protein>
    <recommendedName>
        <fullName evidence="3">histidine kinase</fullName>
        <ecNumber evidence="3">2.7.13.3</ecNumber>
    </recommendedName>
</protein>
<dbReference type="Pfam" id="PF00512">
    <property type="entry name" value="HisKA"/>
    <property type="match status" value="1"/>
</dbReference>
<evidence type="ECO:0000259" key="13">
    <source>
        <dbReference type="PROSITE" id="PS50109"/>
    </source>
</evidence>
<reference evidence="15 16" key="1">
    <citation type="submission" date="2023-08" db="EMBL/GenBank/DDBJ databases">
        <title>Genome sequence of Thermaerobacter compostii strain Ins1, a spore-forming filamentous bacterium isolated from a deep geothermal reservoir.</title>
        <authorList>
            <person name="Bregnard D."/>
            <person name="Gonzalez D."/>
            <person name="Junier P."/>
        </authorList>
    </citation>
    <scope>NUCLEOTIDE SEQUENCE [LARGE SCALE GENOMIC DNA]</scope>
    <source>
        <strain evidence="15 16">Ins1</strain>
    </source>
</reference>
<feature type="domain" description="Histidine kinase" evidence="13">
    <location>
        <begin position="115"/>
        <end position="326"/>
    </location>
</feature>
<evidence type="ECO:0000256" key="3">
    <source>
        <dbReference type="ARBA" id="ARBA00012438"/>
    </source>
</evidence>
<evidence type="ECO:0000256" key="2">
    <source>
        <dbReference type="ARBA" id="ARBA00004370"/>
    </source>
</evidence>
<organism evidence="15 16">
    <name type="scientific">Thermaerobacter composti</name>
    <dbReference type="NCBI Taxonomy" id="554949"/>
    <lineage>
        <taxon>Bacteria</taxon>
        <taxon>Bacillati</taxon>
        <taxon>Bacillota</taxon>
        <taxon>Clostridia</taxon>
        <taxon>Eubacteriales</taxon>
        <taxon>Clostridiales Family XVII. Incertae Sedis</taxon>
        <taxon>Thermaerobacter</taxon>
    </lineage>
</organism>
<dbReference type="Proteomes" id="UP001304683">
    <property type="component" value="Chromosome"/>
</dbReference>
<evidence type="ECO:0000313" key="15">
    <source>
        <dbReference type="EMBL" id="WPD18333.1"/>
    </source>
</evidence>
<evidence type="ECO:0000256" key="5">
    <source>
        <dbReference type="ARBA" id="ARBA00022679"/>
    </source>
</evidence>
<dbReference type="InterPro" id="IPR003661">
    <property type="entry name" value="HisK_dim/P_dom"/>
</dbReference>
<feature type="domain" description="HAMP" evidence="14">
    <location>
        <begin position="49"/>
        <end position="100"/>
    </location>
</feature>
<dbReference type="SUPFAM" id="SSF55874">
    <property type="entry name" value="ATPase domain of HSP90 chaperone/DNA topoisomerase II/histidine kinase"/>
    <property type="match status" value="1"/>
</dbReference>
<keyword evidence="10 12" id="KW-0472">Membrane</keyword>
<dbReference type="RefSeq" id="WP_318750183.1">
    <property type="nucleotide sequence ID" value="NZ_CP132508.1"/>
</dbReference>
<keyword evidence="5" id="KW-0808">Transferase</keyword>
<dbReference type="InterPro" id="IPR050428">
    <property type="entry name" value="TCS_sensor_his_kinase"/>
</dbReference>
<keyword evidence="7 15" id="KW-0418">Kinase</keyword>
<evidence type="ECO:0000256" key="10">
    <source>
        <dbReference type="ARBA" id="ARBA00023136"/>
    </source>
</evidence>
<dbReference type="PROSITE" id="PS50885">
    <property type="entry name" value="HAMP"/>
    <property type="match status" value="1"/>
</dbReference>
<feature type="compositionally biased region" description="Low complexity" evidence="11">
    <location>
        <begin position="323"/>
        <end position="339"/>
    </location>
</feature>
<dbReference type="InterPro" id="IPR036097">
    <property type="entry name" value="HisK_dim/P_sf"/>
</dbReference>
<dbReference type="PANTHER" id="PTHR45436:SF5">
    <property type="entry name" value="SENSOR HISTIDINE KINASE TRCS"/>
    <property type="match status" value="1"/>
</dbReference>
<dbReference type="Pfam" id="PF02518">
    <property type="entry name" value="HATPase_c"/>
    <property type="match status" value="1"/>
</dbReference>
<comment type="catalytic activity">
    <reaction evidence="1">
        <text>ATP + protein L-histidine = ADP + protein N-phospho-L-histidine.</text>
        <dbReference type="EC" id="2.7.13.3"/>
    </reaction>
</comment>
<dbReference type="CDD" id="cd00075">
    <property type="entry name" value="HATPase"/>
    <property type="match status" value="1"/>
</dbReference>
<evidence type="ECO:0000259" key="14">
    <source>
        <dbReference type="PROSITE" id="PS50885"/>
    </source>
</evidence>
<comment type="subcellular location">
    <subcellularLocation>
        <location evidence="2">Membrane</location>
    </subcellularLocation>
</comment>
<dbReference type="SMART" id="SM00388">
    <property type="entry name" value="HisKA"/>
    <property type="match status" value="1"/>
</dbReference>
<feature type="region of interest" description="Disordered" evidence="11">
    <location>
        <begin position="319"/>
        <end position="358"/>
    </location>
</feature>
<dbReference type="InterPro" id="IPR005467">
    <property type="entry name" value="His_kinase_dom"/>
</dbReference>
<dbReference type="SUPFAM" id="SSF47384">
    <property type="entry name" value="Homodimeric domain of signal transducing histidine kinase"/>
    <property type="match status" value="1"/>
</dbReference>
<dbReference type="Gene3D" id="1.10.287.130">
    <property type="match status" value="1"/>
</dbReference>
<evidence type="ECO:0000256" key="7">
    <source>
        <dbReference type="ARBA" id="ARBA00022777"/>
    </source>
</evidence>
<dbReference type="InterPro" id="IPR004358">
    <property type="entry name" value="Sig_transdc_His_kin-like_C"/>
</dbReference>
<evidence type="ECO:0000256" key="6">
    <source>
        <dbReference type="ARBA" id="ARBA00022692"/>
    </source>
</evidence>
<gene>
    <name evidence="15" type="ORF">Q5761_08095</name>
</gene>
<dbReference type="PROSITE" id="PS50109">
    <property type="entry name" value="HIS_KIN"/>
    <property type="match status" value="1"/>
</dbReference>
<evidence type="ECO:0000256" key="9">
    <source>
        <dbReference type="ARBA" id="ARBA00023012"/>
    </source>
</evidence>